<accession>A0ABW3QYV0</accession>
<organism evidence="1 2">
    <name type="scientific">Saccharothrix hoggarensis</name>
    <dbReference type="NCBI Taxonomy" id="913853"/>
    <lineage>
        <taxon>Bacteria</taxon>
        <taxon>Bacillati</taxon>
        <taxon>Actinomycetota</taxon>
        <taxon>Actinomycetes</taxon>
        <taxon>Pseudonocardiales</taxon>
        <taxon>Pseudonocardiaceae</taxon>
        <taxon>Saccharothrix</taxon>
    </lineage>
</organism>
<keyword evidence="1" id="KW-0808">Transferase</keyword>
<keyword evidence="2" id="KW-1185">Reference proteome</keyword>
<dbReference type="InterPro" id="IPR015422">
    <property type="entry name" value="PyrdxlP-dep_Trfase_small"/>
</dbReference>
<gene>
    <name evidence="1" type="primary">rocD</name>
    <name evidence="1" type="ORF">ACFQ3T_21565</name>
</gene>
<dbReference type="Proteomes" id="UP001597168">
    <property type="component" value="Unassembled WGS sequence"/>
</dbReference>
<feature type="non-terminal residue" evidence="1">
    <location>
        <position position="1"/>
    </location>
</feature>
<dbReference type="SUPFAM" id="SSF53383">
    <property type="entry name" value="PLP-dependent transferases"/>
    <property type="match status" value="1"/>
</dbReference>
<name>A0ABW3QYV0_9PSEU</name>
<sequence>LWAGVEIAPGGPRGREASEALAGLGVLCKETQDTTLRVAPPLVITREELDLGVDALSEVLSTQR</sequence>
<evidence type="ECO:0000313" key="1">
    <source>
        <dbReference type="EMBL" id="MFD1149730.1"/>
    </source>
</evidence>
<protein>
    <submittedName>
        <fullName evidence="1">Ornithine--oxo-acid transaminase</fullName>
        <ecNumber evidence="1">2.6.1.13</ecNumber>
    </submittedName>
</protein>
<dbReference type="EMBL" id="JBHTLK010000119">
    <property type="protein sequence ID" value="MFD1149730.1"/>
    <property type="molecule type" value="Genomic_DNA"/>
</dbReference>
<comment type="caution">
    <text evidence="1">The sequence shown here is derived from an EMBL/GenBank/DDBJ whole genome shotgun (WGS) entry which is preliminary data.</text>
</comment>
<dbReference type="Gene3D" id="3.90.1150.10">
    <property type="entry name" value="Aspartate Aminotransferase, domain 1"/>
    <property type="match status" value="1"/>
</dbReference>
<dbReference type="InterPro" id="IPR015424">
    <property type="entry name" value="PyrdxlP-dep_Trfase"/>
</dbReference>
<evidence type="ECO:0000313" key="2">
    <source>
        <dbReference type="Proteomes" id="UP001597168"/>
    </source>
</evidence>
<keyword evidence="1" id="KW-0032">Aminotransferase</keyword>
<proteinExistence type="predicted"/>
<dbReference type="GO" id="GO:0004587">
    <property type="term" value="F:ornithine aminotransferase activity"/>
    <property type="evidence" value="ECO:0007669"/>
    <property type="project" value="UniProtKB-EC"/>
</dbReference>
<dbReference type="EC" id="2.6.1.13" evidence="1"/>
<reference evidence="2" key="1">
    <citation type="journal article" date="2019" name="Int. J. Syst. Evol. Microbiol.">
        <title>The Global Catalogue of Microorganisms (GCM) 10K type strain sequencing project: providing services to taxonomists for standard genome sequencing and annotation.</title>
        <authorList>
            <consortium name="The Broad Institute Genomics Platform"/>
            <consortium name="The Broad Institute Genome Sequencing Center for Infectious Disease"/>
            <person name="Wu L."/>
            <person name="Ma J."/>
        </authorList>
    </citation>
    <scope>NUCLEOTIDE SEQUENCE [LARGE SCALE GENOMIC DNA]</scope>
    <source>
        <strain evidence="2">CCUG 60214</strain>
    </source>
</reference>